<reference evidence="1" key="1">
    <citation type="journal article" date="2021" name="Proc. Natl. Acad. Sci. U.S.A.">
        <title>A Catalog of Tens of Thousands of Viruses from Human Metagenomes Reveals Hidden Associations with Chronic Diseases.</title>
        <authorList>
            <person name="Tisza M.J."/>
            <person name="Buck C.B."/>
        </authorList>
    </citation>
    <scope>NUCLEOTIDE SEQUENCE</scope>
    <source>
        <strain evidence="1">CtOZu12</strain>
    </source>
</reference>
<dbReference type="EMBL" id="BK029940">
    <property type="protein sequence ID" value="DAD55729.1"/>
    <property type="molecule type" value="Genomic_DNA"/>
</dbReference>
<sequence>MNDTIKRYFEFKAKNDNKPFMQILNYAYQNGKITDDEALLFCSNGWKKMHGFNMRRVGKIEYRGKGTRYKHFLWSDKVSFVINEKVLRVMKEYVEKKRNGVGLSEKDIGSKRWDWAFWSDLLNVMDDGHI</sequence>
<name>A0A8D9PED3_9VIRU</name>
<protein>
    <submittedName>
        <fullName evidence="1">Uncharacterized protein</fullName>
    </submittedName>
</protein>
<organism evidence="1">
    <name type="scientific">Bacteriophage sp</name>
    <dbReference type="NCBI Taxonomy" id="38018"/>
    <lineage>
        <taxon>Viruses</taxon>
    </lineage>
</organism>
<accession>A0A8D9PED3</accession>
<proteinExistence type="predicted"/>
<evidence type="ECO:0000313" key="1">
    <source>
        <dbReference type="EMBL" id="DAD55729.1"/>
    </source>
</evidence>